<protein>
    <submittedName>
        <fullName evidence="1">Uncharacterized protein</fullName>
    </submittedName>
</protein>
<proteinExistence type="predicted"/>
<dbReference type="Proteomes" id="UP000811246">
    <property type="component" value="Chromosome 8"/>
</dbReference>
<gene>
    <name evidence="1" type="ORF">I3842_08G064100</name>
</gene>
<evidence type="ECO:0000313" key="1">
    <source>
        <dbReference type="EMBL" id="KAG6699366.1"/>
    </source>
</evidence>
<dbReference type="AlphaFoldDB" id="A0A922J931"/>
<organism evidence="1 2">
    <name type="scientific">Carya illinoinensis</name>
    <name type="common">Pecan</name>
    <dbReference type="NCBI Taxonomy" id="32201"/>
    <lineage>
        <taxon>Eukaryota</taxon>
        <taxon>Viridiplantae</taxon>
        <taxon>Streptophyta</taxon>
        <taxon>Embryophyta</taxon>
        <taxon>Tracheophyta</taxon>
        <taxon>Spermatophyta</taxon>
        <taxon>Magnoliopsida</taxon>
        <taxon>eudicotyledons</taxon>
        <taxon>Gunneridae</taxon>
        <taxon>Pentapetalae</taxon>
        <taxon>rosids</taxon>
        <taxon>fabids</taxon>
        <taxon>Fagales</taxon>
        <taxon>Juglandaceae</taxon>
        <taxon>Carya</taxon>
    </lineage>
</organism>
<name>A0A922J931_CARIL</name>
<evidence type="ECO:0000313" key="2">
    <source>
        <dbReference type="Proteomes" id="UP000811246"/>
    </source>
</evidence>
<sequence length="101" mass="11799">MEITNERFALVTIFQSEVYVGSACFFVTAGEMYEILEKGALCLLEVLSRSKWKLRRGNVSFWWDRWMDDGPIGESHGNVVSPDMKVKECWVENEWDEDMLI</sequence>
<dbReference type="EMBL" id="CM031832">
    <property type="protein sequence ID" value="KAG6699366.1"/>
    <property type="molecule type" value="Genomic_DNA"/>
</dbReference>
<reference evidence="1" key="1">
    <citation type="submission" date="2021-01" db="EMBL/GenBank/DDBJ databases">
        <authorList>
            <person name="Lovell J.T."/>
            <person name="Bentley N."/>
            <person name="Bhattarai G."/>
            <person name="Jenkins J.W."/>
            <person name="Sreedasyam A."/>
            <person name="Alarcon Y."/>
            <person name="Bock C."/>
            <person name="Boston L."/>
            <person name="Carlson J."/>
            <person name="Cervantes K."/>
            <person name="Clermont K."/>
            <person name="Krom N."/>
            <person name="Kubenka K."/>
            <person name="Mamidi S."/>
            <person name="Mattison C."/>
            <person name="Monteros M."/>
            <person name="Pisani C."/>
            <person name="Plott C."/>
            <person name="Rajasekar S."/>
            <person name="Rhein H.S."/>
            <person name="Rohla C."/>
            <person name="Song M."/>
            <person name="Hilaire R.S."/>
            <person name="Shu S."/>
            <person name="Wells L."/>
            <person name="Wang X."/>
            <person name="Webber J."/>
            <person name="Heerema R.J."/>
            <person name="Klein P."/>
            <person name="Conner P."/>
            <person name="Grauke L."/>
            <person name="Grimwood J."/>
            <person name="Schmutz J."/>
            <person name="Randall J.J."/>
        </authorList>
    </citation>
    <scope>NUCLEOTIDE SEQUENCE</scope>
    <source>
        <tissue evidence="1">Leaf</tissue>
    </source>
</reference>
<accession>A0A922J931</accession>
<comment type="caution">
    <text evidence="1">The sequence shown here is derived from an EMBL/GenBank/DDBJ whole genome shotgun (WGS) entry which is preliminary data.</text>
</comment>